<dbReference type="InterPro" id="IPR058488">
    <property type="entry name" value="DUF8175"/>
</dbReference>
<protein>
    <recommendedName>
        <fullName evidence="2">DUF8175 domain-containing protein</fullName>
    </recommendedName>
</protein>
<proteinExistence type="predicted"/>
<sequence>MDGQDAVAPDEESPWTSTGFLLAAAVVAALAVTGVVIMVMGSWRADAADAAGVPAPVAVETAATSPARNTPGCSLPAGDPVLPHTAPAGSRWVPAGGMTVPEAPRTHGPAVVAPSGFRSCYAASPTGALHAAVGAWAATTGPALQDLAAGAAEGHGRDALQRRLGEGSAPVGPPPLTVVGFTFGECDARACTVDVAFETAAGQPVHALVPLAREREDWRVLLPPDGDLAGTLRRLPDLAGFIPWTGE</sequence>
<reference evidence="3 4" key="1">
    <citation type="submission" date="2018-02" db="EMBL/GenBank/DDBJ databases">
        <title>Genomic Encyclopedia of Archaeal and Bacterial Type Strains, Phase II (KMG-II): from individual species to whole genera.</title>
        <authorList>
            <person name="Goeker M."/>
        </authorList>
    </citation>
    <scope>NUCLEOTIDE SEQUENCE [LARGE SCALE GENOMIC DNA]</scope>
    <source>
        <strain evidence="3 4">DSM 22857</strain>
    </source>
</reference>
<keyword evidence="1" id="KW-0472">Membrane</keyword>
<accession>A0A2S6IG23</accession>
<feature type="transmembrane region" description="Helical" evidence="1">
    <location>
        <begin position="20"/>
        <end position="40"/>
    </location>
</feature>
<organism evidence="3 4">
    <name type="scientific">Kineococcus xinjiangensis</name>
    <dbReference type="NCBI Taxonomy" id="512762"/>
    <lineage>
        <taxon>Bacteria</taxon>
        <taxon>Bacillati</taxon>
        <taxon>Actinomycetota</taxon>
        <taxon>Actinomycetes</taxon>
        <taxon>Kineosporiales</taxon>
        <taxon>Kineosporiaceae</taxon>
        <taxon>Kineococcus</taxon>
    </lineage>
</organism>
<dbReference type="EMBL" id="PTJD01000011">
    <property type="protein sequence ID" value="PPK93162.1"/>
    <property type="molecule type" value="Genomic_DNA"/>
</dbReference>
<dbReference type="RefSeq" id="WP_104434031.1">
    <property type="nucleotide sequence ID" value="NZ_PTJD01000011.1"/>
</dbReference>
<evidence type="ECO:0000313" key="3">
    <source>
        <dbReference type="EMBL" id="PPK93162.1"/>
    </source>
</evidence>
<dbReference type="OrthoDB" id="4428031at2"/>
<keyword evidence="1" id="KW-1133">Transmembrane helix</keyword>
<dbReference type="Proteomes" id="UP000239485">
    <property type="component" value="Unassembled WGS sequence"/>
</dbReference>
<name>A0A2S6IG23_9ACTN</name>
<dbReference type="AlphaFoldDB" id="A0A2S6IG23"/>
<feature type="domain" description="DUF8175" evidence="2">
    <location>
        <begin position="55"/>
        <end position="243"/>
    </location>
</feature>
<comment type="caution">
    <text evidence="3">The sequence shown here is derived from an EMBL/GenBank/DDBJ whole genome shotgun (WGS) entry which is preliminary data.</text>
</comment>
<keyword evidence="1" id="KW-0812">Transmembrane</keyword>
<dbReference type="Pfam" id="PF26526">
    <property type="entry name" value="DUF8175"/>
    <property type="match status" value="1"/>
</dbReference>
<gene>
    <name evidence="3" type="ORF">CLV92_11179</name>
</gene>
<evidence type="ECO:0000313" key="4">
    <source>
        <dbReference type="Proteomes" id="UP000239485"/>
    </source>
</evidence>
<evidence type="ECO:0000256" key="1">
    <source>
        <dbReference type="SAM" id="Phobius"/>
    </source>
</evidence>
<evidence type="ECO:0000259" key="2">
    <source>
        <dbReference type="Pfam" id="PF26526"/>
    </source>
</evidence>
<keyword evidence="4" id="KW-1185">Reference proteome</keyword>